<keyword evidence="9" id="KW-0472">Membrane</keyword>
<evidence type="ECO:0000256" key="6">
    <source>
        <dbReference type="ARBA" id="ARBA00022792"/>
    </source>
</evidence>
<comment type="similarity">
    <text evidence="2">Belongs to the eukaryotic ATPase subunit F6 family.</text>
</comment>
<dbReference type="PANTHER" id="PTHR12441:SF10">
    <property type="entry name" value="ATP SYNTHASE-COUPLING FACTOR 6, MITOCHONDRIAL"/>
    <property type="match status" value="1"/>
</dbReference>
<dbReference type="EMBL" id="CH963847">
    <property type="protein sequence ID" value="EDW73514.2"/>
    <property type="molecule type" value="Genomic_DNA"/>
</dbReference>
<gene>
    <name evidence="11" type="primary">Dwil\GK17585</name>
    <name evidence="11" type="ORF">Dwil_GK17585</name>
</gene>
<dbReference type="GO" id="GO:0045259">
    <property type="term" value="C:proton-transporting ATP synthase complex"/>
    <property type="evidence" value="ECO:0007669"/>
    <property type="project" value="UniProtKB-KW"/>
</dbReference>
<dbReference type="InterPro" id="IPR036204">
    <property type="entry name" value="ATP_synth_f6_sf_mt"/>
</dbReference>
<keyword evidence="3" id="KW-0813">Transport</keyword>
<feature type="compositionally biased region" description="Basic and acidic residues" evidence="10">
    <location>
        <begin position="109"/>
        <end position="134"/>
    </location>
</feature>
<keyword evidence="6" id="KW-0999">Mitochondrion inner membrane</keyword>
<dbReference type="InterPro" id="IPR008387">
    <property type="entry name" value="ATP_synth_f6_mt"/>
</dbReference>
<name>B4MMV8_DROWI</name>
<evidence type="ECO:0000256" key="2">
    <source>
        <dbReference type="ARBA" id="ARBA00007346"/>
    </source>
</evidence>
<keyword evidence="4" id="KW-0138">CF(0)</keyword>
<dbReference type="GO" id="GO:0015078">
    <property type="term" value="F:proton transmembrane transporter activity"/>
    <property type="evidence" value="ECO:0007669"/>
    <property type="project" value="InterPro"/>
</dbReference>
<dbReference type="PANTHER" id="PTHR12441">
    <property type="entry name" value="ATP SYNTHASE COUPLING FACTOR 6, MITOCHONDRIAL"/>
    <property type="match status" value="1"/>
</dbReference>
<evidence type="ECO:0000313" key="11">
    <source>
        <dbReference type="EMBL" id="EDW73514.2"/>
    </source>
</evidence>
<accession>B4MMV8</accession>
<proteinExistence type="inferred from homology"/>
<keyword evidence="7" id="KW-0406">Ion transport</keyword>
<dbReference type="GO" id="GO:0005743">
    <property type="term" value="C:mitochondrial inner membrane"/>
    <property type="evidence" value="ECO:0007669"/>
    <property type="project" value="UniProtKB-SubCell"/>
</dbReference>
<sequence>MKGGGGKEDEEEEEEVVVNNCRTRSISMSAPVMSKDEIHQLFLDKTREYRMRNPDGKPSEPTPEYEEELNKEFERLARHFGGGDDWQNEMIKFPKFVIPNVTIDPISLYDHKDLQKKEKKTKCDENLTEDKAAEQTEAEAEAEDEKKTKNGDGDGDGDVDVDVDVDGNGTENGGQAISSPSSNPNKIINMTLAAGEQIQSSKYLEMEMGKV</sequence>
<comment type="subcellular location">
    <subcellularLocation>
        <location evidence="1">Mitochondrion inner membrane</location>
    </subcellularLocation>
</comment>
<dbReference type="STRING" id="7260.B4MMV8"/>
<protein>
    <submittedName>
        <fullName evidence="11">Uncharacterized protein</fullName>
    </submittedName>
</protein>
<dbReference type="Proteomes" id="UP000007798">
    <property type="component" value="Unassembled WGS sequence"/>
</dbReference>
<evidence type="ECO:0000256" key="9">
    <source>
        <dbReference type="ARBA" id="ARBA00023136"/>
    </source>
</evidence>
<feature type="compositionally biased region" description="Acidic residues" evidence="10">
    <location>
        <begin position="153"/>
        <end position="165"/>
    </location>
</feature>
<evidence type="ECO:0000256" key="5">
    <source>
        <dbReference type="ARBA" id="ARBA00022781"/>
    </source>
</evidence>
<organism evidence="11 12">
    <name type="scientific">Drosophila willistoni</name>
    <name type="common">Fruit fly</name>
    <dbReference type="NCBI Taxonomy" id="7260"/>
    <lineage>
        <taxon>Eukaryota</taxon>
        <taxon>Metazoa</taxon>
        <taxon>Ecdysozoa</taxon>
        <taxon>Arthropoda</taxon>
        <taxon>Hexapoda</taxon>
        <taxon>Insecta</taxon>
        <taxon>Pterygota</taxon>
        <taxon>Neoptera</taxon>
        <taxon>Endopterygota</taxon>
        <taxon>Diptera</taxon>
        <taxon>Brachycera</taxon>
        <taxon>Muscomorpha</taxon>
        <taxon>Ephydroidea</taxon>
        <taxon>Drosophilidae</taxon>
        <taxon>Drosophila</taxon>
        <taxon>Sophophora</taxon>
    </lineage>
</organism>
<feature type="region of interest" description="Disordered" evidence="10">
    <location>
        <begin position="46"/>
        <end position="68"/>
    </location>
</feature>
<dbReference type="InParanoid" id="B4MMV8"/>
<keyword evidence="5" id="KW-0375">Hydrogen ion transport</keyword>
<evidence type="ECO:0000256" key="1">
    <source>
        <dbReference type="ARBA" id="ARBA00004273"/>
    </source>
</evidence>
<keyword evidence="12" id="KW-1185">Reference proteome</keyword>
<evidence type="ECO:0000256" key="3">
    <source>
        <dbReference type="ARBA" id="ARBA00022448"/>
    </source>
</evidence>
<evidence type="ECO:0000256" key="8">
    <source>
        <dbReference type="ARBA" id="ARBA00023128"/>
    </source>
</evidence>
<dbReference type="Gene3D" id="1.10.246.110">
    <property type="entry name" value="Mitochondrial ATP synthase-coupling factor 6"/>
    <property type="match status" value="1"/>
</dbReference>
<dbReference type="SUPFAM" id="SSF111357">
    <property type="entry name" value="Mitochondrial ATP synthase coupling factor 6"/>
    <property type="match status" value="1"/>
</dbReference>
<reference evidence="11 12" key="1">
    <citation type="journal article" date="2007" name="Nature">
        <title>Evolution of genes and genomes on the Drosophila phylogeny.</title>
        <authorList>
            <consortium name="Drosophila 12 Genomes Consortium"/>
            <person name="Clark A.G."/>
            <person name="Eisen M.B."/>
            <person name="Smith D.R."/>
            <person name="Bergman C.M."/>
            <person name="Oliver B."/>
            <person name="Markow T.A."/>
            <person name="Kaufman T.C."/>
            <person name="Kellis M."/>
            <person name="Gelbart W."/>
            <person name="Iyer V.N."/>
            <person name="Pollard D.A."/>
            <person name="Sackton T.B."/>
            <person name="Larracuente A.M."/>
            <person name="Singh N.D."/>
            <person name="Abad J.P."/>
            <person name="Abt D.N."/>
            <person name="Adryan B."/>
            <person name="Aguade M."/>
            <person name="Akashi H."/>
            <person name="Anderson W.W."/>
            <person name="Aquadro C.F."/>
            <person name="Ardell D.H."/>
            <person name="Arguello R."/>
            <person name="Artieri C.G."/>
            <person name="Barbash D.A."/>
            <person name="Barker D."/>
            <person name="Barsanti P."/>
            <person name="Batterham P."/>
            <person name="Batzoglou S."/>
            <person name="Begun D."/>
            <person name="Bhutkar A."/>
            <person name="Blanco E."/>
            <person name="Bosak S.A."/>
            <person name="Bradley R.K."/>
            <person name="Brand A.D."/>
            <person name="Brent M.R."/>
            <person name="Brooks A.N."/>
            <person name="Brown R.H."/>
            <person name="Butlin R.K."/>
            <person name="Caggese C."/>
            <person name="Calvi B.R."/>
            <person name="Bernardo de Carvalho A."/>
            <person name="Caspi A."/>
            <person name="Castrezana S."/>
            <person name="Celniker S.E."/>
            <person name="Chang J.L."/>
            <person name="Chapple C."/>
            <person name="Chatterji S."/>
            <person name="Chinwalla A."/>
            <person name="Civetta A."/>
            <person name="Clifton S.W."/>
            <person name="Comeron J.M."/>
            <person name="Costello J.C."/>
            <person name="Coyne J.A."/>
            <person name="Daub J."/>
            <person name="David R.G."/>
            <person name="Delcher A.L."/>
            <person name="Delehaunty K."/>
            <person name="Do C.B."/>
            <person name="Ebling H."/>
            <person name="Edwards K."/>
            <person name="Eickbush T."/>
            <person name="Evans J.D."/>
            <person name="Filipski A."/>
            <person name="Findeiss S."/>
            <person name="Freyhult E."/>
            <person name="Fulton L."/>
            <person name="Fulton R."/>
            <person name="Garcia A.C."/>
            <person name="Gardiner A."/>
            <person name="Garfield D.A."/>
            <person name="Garvin B.E."/>
            <person name="Gibson G."/>
            <person name="Gilbert D."/>
            <person name="Gnerre S."/>
            <person name="Godfrey J."/>
            <person name="Good R."/>
            <person name="Gotea V."/>
            <person name="Gravely B."/>
            <person name="Greenberg A.J."/>
            <person name="Griffiths-Jones S."/>
            <person name="Gross S."/>
            <person name="Guigo R."/>
            <person name="Gustafson E.A."/>
            <person name="Haerty W."/>
            <person name="Hahn M.W."/>
            <person name="Halligan D.L."/>
            <person name="Halpern A.L."/>
            <person name="Halter G.M."/>
            <person name="Han M.V."/>
            <person name="Heger A."/>
            <person name="Hillier L."/>
            <person name="Hinrichs A.S."/>
            <person name="Holmes I."/>
            <person name="Hoskins R.A."/>
            <person name="Hubisz M.J."/>
            <person name="Hultmark D."/>
            <person name="Huntley M.A."/>
            <person name="Jaffe D.B."/>
            <person name="Jagadeeshan S."/>
            <person name="Jeck W.R."/>
            <person name="Johnson J."/>
            <person name="Jones C.D."/>
            <person name="Jordan W.C."/>
            <person name="Karpen G.H."/>
            <person name="Kataoka E."/>
            <person name="Keightley P.D."/>
            <person name="Kheradpour P."/>
            <person name="Kirkness E.F."/>
            <person name="Koerich L.B."/>
            <person name="Kristiansen K."/>
            <person name="Kudrna D."/>
            <person name="Kulathinal R.J."/>
            <person name="Kumar S."/>
            <person name="Kwok R."/>
            <person name="Lander E."/>
            <person name="Langley C.H."/>
            <person name="Lapoint R."/>
            <person name="Lazzaro B.P."/>
            <person name="Lee S.J."/>
            <person name="Levesque L."/>
            <person name="Li R."/>
            <person name="Lin C.F."/>
            <person name="Lin M.F."/>
            <person name="Lindblad-Toh K."/>
            <person name="Llopart A."/>
            <person name="Long M."/>
            <person name="Low L."/>
            <person name="Lozovsky E."/>
            <person name="Lu J."/>
            <person name="Luo M."/>
            <person name="Machado C.A."/>
            <person name="Makalowski W."/>
            <person name="Marzo M."/>
            <person name="Matsuda M."/>
            <person name="Matzkin L."/>
            <person name="McAllister B."/>
            <person name="McBride C.S."/>
            <person name="McKernan B."/>
            <person name="McKernan K."/>
            <person name="Mendez-Lago M."/>
            <person name="Minx P."/>
            <person name="Mollenhauer M.U."/>
            <person name="Montooth K."/>
            <person name="Mount S.M."/>
            <person name="Mu X."/>
            <person name="Myers E."/>
            <person name="Negre B."/>
            <person name="Newfeld S."/>
            <person name="Nielsen R."/>
            <person name="Noor M.A."/>
            <person name="O'Grady P."/>
            <person name="Pachter L."/>
            <person name="Papaceit M."/>
            <person name="Parisi M.J."/>
            <person name="Parisi M."/>
            <person name="Parts L."/>
            <person name="Pedersen J.S."/>
            <person name="Pesole G."/>
            <person name="Phillippy A.M."/>
            <person name="Ponting C.P."/>
            <person name="Pop M."/>
            <person name="Porcelli D."/>
            <person name="Powell J.R."/>
            <person name="Prohaska S."/>
            <person name="Pruitt K."/>
            <person name="Puig M."/>
            <person name="Quesneville H."/>
            <person name="Ram K.R."/>
            <person name="Rand D."/>
            <person name="Rasmussen M.D."/>
            <person name="Reed L.K."/>
            <person name="Reenan R."/>
            <person name="Reily A."/>
            <person name="Remington K.A."/>
            <person name="Rieger T.T."/>
            <person name="Ritchie M.G."/>
            <person name="Robin C."/>
            <person name="Rogers Y.H."/>
            <person name="Rohde C."/>
            <person name="Rozas J."/>
            <person name="Rubenfield M.J."/>
            <person name="Ruiz A."/>
            <person name="Russo S."/>
            <person name="Salzberg S.L."/>
            <person name="Sanchez-Gracia A."/>
            <person name="Saranga D.J."/>
            <person name="Sato H."/>
            <person name="Schaeffer S.W."/>
            <person name="Schatz M.C."/>
            <person name="Schlenke T."/>
            <person name="Schwartz R."/>
            <person name="Segarra C."/>
            <person name="Singh R.S."/>
            <person name="Sirot L."/>
            <person name="Sirota M."/>
            <person name="Sisneros N.B."/>
            <person name="Smith C.D."/>
            <person name="Smith T.F."/>
            <person name="Spieth J."/>
            <person name="Stage D.E."/>
            <person name="Stark A."/>
            <person name="Stephan W."/>
            <person name="Strausberg R.L."/>
            <person name="Strempel S."/>
            <person name="Sturgill D."/>
            <person name="Sutton G."/>
            <person name="Sutton G.G."/>
            <person name="Tao W."/>
            <person name="Teichmann S."/>
            <person name="Tobari Y.N."/>
            <person name="Tomimura Y."/>
            <person name="Tsolas J.M."/>
            <person name="Valente V.L."/>
            <person name="Venter E."/>
            <person name="Venter J.C."/>
            <person name="Vicario S."/>
            <person name="Vieira F.G."/>
            <person name="Vilella A.J."/>
            <person name="Villasante A."/>
            <person name="Walenz B."/>
            <person name="Wang J."/>
            <person name="Wasserman M."/>
            <person name="Watts T."/>
            <person name="Wilson D."/>
            <person name="Wilson R.K."/>
            <person name="Wing R.A."/>
            <person name="Wolfner M.F."/>
            <person name="Wong A."/>
            <person name="Wong G.K."/>
            <person name="Wu C.I."/>
            <person name="Wu G."/>
            <person name="Yamamoto D."/>
            <person name="Yang H.P."/>
            <person name="Yang S.P."/>
            <person name="Yorke J.A."/>
            <person name="Yoshida K."/>
            <person name="Zdobnov E."/>
            <person name="Zhang P."/>
            <person name="Zhang Y."/>
            <person name="Zimin A.V."/>
            <person name="Baldwin J."/>
            <person name="Abdouelleil A."/>
            <person name="Abdulkadir J."/>
            <person name="Abebe A."/>
            <person name="Abera B."/>
            <person name="Abreu J."/>
            <person name="Acer S.C."/>
            <person name="Aftuck L."/>
            <person name="Alexander A."/>
            <person name="An P."/>
            <person name="Anderson E."/>
            <person name="Anderson S."/>
            <person name="Arachi H."/>
            <person name="Azer M."/>
            <person name="Bachantsang P."/>
            <person name="Barry A."/>
            <person name="Bayul T."/>
            <person name="Berlin A."/>
            <person name="Bessette D."/>
            <person name="Bloom T."/>
            <person name="Blye J."/>
            <person name="Boguslavskiy L."/>
            <person name="Bonnet C."/>
            <person name="Boukhgalter B."/>
            <person name="Bourzgui I."/>
            <person name="Brown A."/>
            <person name="Cahill P."/>
            <person name="Channer S."/>
            <person name="Cheshatsang Y."/>
            <person name="Chuda L."/>
            <person name="Citroen M."/>
            <person name="Collymore A."/>
            <person name="Cooke P."/>
            <person name="Costello M."/>
            <person name="D'Aco K."/>
            <person name="Daza R."/>
            <person name="De Haan G."/>
            <person name="DeGray S."/>
            <person name="DeMaso C."/>
            <person name="Dhargay N."/>
            <person name="Dooley K."/>
            <person name="Dooley E."/>
            <person name="Doricent M."/>
            <person name="Dorje P."/>
            <person name="Dorjee K."/>
            <person name="Dupes A."/>
            <person name="Elong R."/>
            <person name="Falk J."/>
            <person name="Farina A."/>
            <person name="Faro S."/>
            <person name="Ferguson D."/>
            <person name="Fisher S."/>
            <person name="Foley C.D."/>
            <person name="Franke A."/>
            <person name="Friedrich D."/>
            <person name="Gadbois L."/>
            <person name="Gearin G."/>
            <person name="Gearin C.R."/>
            <person name="Giannoukos G."/>
            <person name="Goode T."/>
            <person name="Graham J."/>
            <person name="Grandbois E."/>
            <person name="Grewal S."/>
            <person name="Gyaltsen K."/>
            <person name="Hafez N."/>
            <person name="Hagos B."/>
            <person name="Hall J."/>
            <person name="Henson C."/>
            <person name="Hollinger A."/>
            <person name="Honan T."/>
            <person name="Huard M.D."/>
            <person name="Hughes L."/>
            <person name="Hurhula B."/>
            <person name="Husby M.E."/>
            <person name="Kamat A."/>
            <person name="Kanga B."/>
            <person name="Kashin S."/>
            <person name="Khazanovich D."/>
            <person name="Kisner P."/>
            <person name="Lance K."/>
            <person name="Lara M."/>
            <person name="Lee W."/>
            <person name="Lennon N."/>
            <person name="Letendre F."/>
            <person name="LeVine R."/>
            <person name="Lipovsky A."/>
            <person name="Liu X."/>
            <person name="Liu J."/>
            <person name="Liu S."/>
            <person name="Lokyitsang T."/>
            <person name="Lokyitsang Y."/>
            <person name="Lubonja R."/>
            <person name="Lui A."/>
            <person name="MacDonald P."/>
            <person name="Magnisalis V."/>
            <person name="Maru K."/>
            <person name="Matthews C."/>
            <person name="McCusker W."/>
            <person name="McDonough S."/>
            <person name="Mehta T."/>
            <person name="Meldrim J."/>
            <person name="Meneus L."/>
            <person name="Mihai O."/>
            <person name="Mihalev A."/>
            <person name="Mihova T."/>
            <person name="Mittelman R."/>
            <person name="Mlenga V."/>
            <person name="Montmayeur A."/>
            <person name="Mulrain L."/>
            <person name="Navidi A."/>
            <person name="Naylor J."/>
            <person name="Negash T."/>
            <person name="Nguyen T."/>
            <person name="Nguyen N."/>
            <person name="Nicol R."/>
            <person name="Norbu C."/>
            <person name="Norbu N."/>
            <person name="Novod N."/>
            <person name="O'Neill B."/>
            <person name="Osman S."/>
            <person name="Markiewicz E."/>
            <person name="Oyono O.L."/>
            <person name="Patti C."/>
            <person name="Phunkhang P."/>
            <person name="Pierre F."/>
            <person name="Priest M."/>
            <person name="Raghuraman S."/>
            <person name="Rege F."/>
            <person name="Reyes R."/>
            <person name="Rise C."/>
            <person name="Rogov P."/>
            <person name="Ross K."/>
            <person name="Ryan E."/>
            <person name="Settipalli S."/>
            <person name="Shea T."/>
            <person name="Sherpa N."/>
            <person name="Shi L."/>
            <person name="Shih D."/>
            <person name="Sparrow T."/>
            <person name="Spaulding J."/>
            <person name="Stalker J."/>
            <person name="Stange-Thomann N."/>
            <person name="Stavropoulos S."/>
            <person name="Stone C."/>
            <person name="Strader C."/>
            <person name="Tesfaye S."/>
            <person name="Thomson T."/>
            <person name="Thoulutsang Y."/>
            <person name="Thoulutsang D."/>
            <person name="Topham K."/>
            <person name="Topping I."/>
            <person name="Tsamla T."/>
            <person name="Vassiliev H."/>
            <person name="Vo A."/>
            <person name="Wangchuk T."/>
            <person name="Wangdi T."/>
            <person name="Weiand M."/>
            <person name="Wilkinson J."/>
            <person name="Wilson A."/>
            <person name="Yadav S."/>
            <person name="Young G."/>
            <person name="Yu Q."/>
            <person name="Zembek L."/>
            <person name="Zhong D."/>
            <person name="Zimmer A."/>
            <person name="Zwirko Z."/>
            <person name="Jaffe D.B."/>
            <person name="Alvarez P."/>
            <person name="Brockman W."/>
            <person name="Butler J."/>
            <person name="Chin C."/>
            <person name="Gnerre S."/>
            <person name="Grabherr M."/>
            <person name="Kleber M."/>
            <person name="Mauceli E."/>
            <person name="MacCallum I."/>
        </authorList>
    </citation>
    <scope>NUCLEOTIDE SEQUENCE [LARGE SCALE GENOMIC DNA]</scope>
    <source>
        <strain evidence="12">Tucson 14030-0811.24</strain>
    </source>
</reference>
<evidence type="ECO:0000256" key="4">
    <source>
        <dbReference type="ARBA" id="ARBA00022547"/>
    </source>
</evidence>
<dbReference type="eggNOG" id="KOG4634">
    <property type="taxonomic scope" value="Eukaryota"/>
</dbReference>
<feature type="region of interest" description="Disordered" evidence="10">
    <location>
        <begin position="107"/>
        <end position="186"/>
    </location>
</feature>
<dbReference type="OrthoDB" id="8902296at2759"/>
<evidence type="ECO:0000256" key="7">
    <source>
        <dbReference type="ARBA" id="ARBA00023065"/>
    </source>
</evidence>
<keyword evidence="8" id="KW-0496">Mitochondrion</keyword>
<feature type="compositionally biased region" description="Basic and acidic residues" evidence="10">
    <location>
        <begin position="46"/>
        <end position="58"/>
    </location>
</feature>
<dbReference type="GO" id="GO:0015986">
    <property type="term" value="P:proton motive force-driven ATP synthesis"/>
    <property type="evidence" value="ECO:0007669"/>
    <property type="project" value="InterPro"/>
</dbReference>
<dbReference type="HOGENOM" id="CLU_1770020_0_0_1"/>
<evidence type="ECO:0000256" key="10">
    <source>
        <dbReference type="SAM" id="MobiDB-lite"/>
    </source>
</evidence>
<dbReference type="Pfam" id="PF05511">
    <property type="entry name" value="ATP-synt_F6"/>
    <property type="match status" value="1"/>
</dbReference>
<evidence type="ECO:0000313" key="12">
    <source>
        <dbReference type="Proteomes" id="UP000007798"/>
    </source>
</evidence>
<dbReference type="AlphaFoldDB" id="B4MMV8"/>
<feature type="compositionally biased region" description="Low complexity" evidence="10">
    <location>
        <begin position="166"/>
        <end position="186"/>
    </location>
</feature>